<name>A0ACB0YGN4_MELEN</name>
<accession>A0ACB0YGN4</accession>
<protein>
    <submittedName>
        <fullName evidence="1">Uncharacterized protein</fullName>
    </submittedName>
</protein>
<sequence length="68" mass="8248">MELLHLLTQLLRQYFHFHVPKALYNFPAYLEKVLQRHYLLTHLLPQHFPLLQVQKVFHPVLAYLLMAL</sequence>
<proteinExistence type="predicted"/>
<dbReference type="EMBL" id="CAVMJV010000012">
    <property type="protein sequence ID" value="CAK5046232.1"/>
    <property type="molecule type" value="Genomic_DNA"/>
</dbReference>
<evidence type="ECO:0000313" key="1">
    <source>
        <dbReference type="EMBL" id="CAK5046232.1"/>
    </source>
</evidence>
<dbReference type="Proteomes" id="UP001497535">
    <property type="component" value="Unassembled WGS sequence"/>
</dbReference>
<evidence type="ECO:0000313" key="2">
    <source>
        <dbReference type="Proteomes" id="UP001497535"/>
    </source>
</evidence>
<gene>
    <name evidence="1" type="ORF">MENTE1834_LOCUS12000</name>
</gene>
<keyword evidence="2" id="KW-1185">Reference proteome</keyword>
<organism evidence="1 2">
    <name type="scientific">Meloidogyne enterolobii</name>
    <name type="common">Root-knot nematode worm</name>
    <name type="synonym">Meloidogyne mayaguensis</name>
    <dbReference type="NCBI Taxonomy" id="390850"/>
    <lineage>
        <taxon>Eukaryota</taxon>
        <taxon>Metazoa</taxon>
        <taxon>Ecdysozoa</taxon>
        <taxon>Nematoda</taxon>
        <taxon>Chromadorea</taxon>
        <taxon>Rhabditida</taxon>
        <taxon>Tylenchina</taxon>
        <taxon>Tylenchomorpha</taxon>
        <taxon>Tylenchoidea</taxon>
        <taxon>Meloidogynidae</taxon>
        <taxon>Meloidogyninae</taxon>
        <taxon>Meloidogyne</taxon>
    </lineage>
</organism>
<comment type="caution">
    <text evidence="1">The sequence shown here is derived from an EMBL/GenBank/DDBJ whole genome shotgun (WGS) entry which is preliminary data.</text>
</comment>
<reference evidence="1" key="1">
    <citation type="submission" date="2023-11" db="EMBL/GenBank/DDBJ databases">
        <authorList>
            <person name="Poullet M."/>
        </authorList>
    </citation>
    <scope>NUCLEOTIDE SEQUENCE</scope>
    <source>
        <strain evidence="1">E1834</strain>
    </source>
</reference>